<accession>A0A6M3LDU0</accession>
<dbReference type="AlphaFoldDB" id="A0A6M3LDU0"/>
<dbReference type="EMBL" id="MT143074">
    <property type="protein sequence ID" value="QJA92523.1"/>
    <property type="molecule type" value="Genomic_DNA"/>
</dbReference>
<protein>
    <submittedName>
        <fullName evidence="2">Uncharacterized protein</fullName>
    </submittedName>
</protein>
<proteinExistence type="predicted"/>
<dbReference type="EMBL" id="MT142273">
    <property type="protein sequence ID" value="QJA77263.1"/>
    <property type="molecule type" value="Genomic_DNA"/>
</dbReference>
<reference evidence="2" key="1">
    <citation type="submission" date="2020-03" db="EMBL/GenBank/DDBJ databases">
        <title>The deep terrestrial virosphere.</title>
        <authorList>
            <person name="Holmfeldt K."/>
            <person name="Nilsson E."/>
            <person name="Simone D."/>
            <person name="Lopez-Fernandez M."/>
            <person name="Wu X."/>
            <person name="de Brujin I."/>
            <person name="Lundin D."/>
            <person name="Andersson A."/>
            <person name="Bertilsson S."/>
            <person name="Dopson M."/>
        </authorList>
    </citation>
    <scope>NUCLEOTIDE SEQUENCE</scope>
    <source>
        <strain evidence="1">MM415A01337</strain>
        <strain evidence="2">MM415B04610</strain>
    </source>
</reference>
<sequence>MRWKEKKLKVKIQRNPPHRIPGSMDFPPGAQNKPFGIELTAETEEEETILNRFWYGGIKQNALCNSGQRLQLTFKDLIGKHSPVHSSVLIKGSPPLKATANLSL</sequence>
<name>A0A6M3LDU0_9ZZZZ</name>
<evidence type="ECO:0000313" key="1">
    <source>
        <dbReference type="EMBL" id="QJA77263.1"/>
    </source>
</evidence>
<organism evidence="2">
    <name type="scientific">viral metagenome</name>
    <dbReference type="NCBI Taxonomy" id="1070528"/>
    <lineage>
        <taxon>unclassified sequences</taxon>
        <taxon>metagenomes</taxon>
        <taxon>organismal metagenomes</taxon>
    </lineage>
</organism>
<gene>
    <name evidence="1" type="ORF">MM415A01337_0005</name>
    <name evidence="2" type="ORF">MM415B04610_0002</name>
</gene>
<evidence type="ECO:0000313" key="2">
    <source>
        <dbReference type="EMBL" id="QJA92523.1"/>
    </source>
</evidence>